<dbReference type="InterPro" id="IPR050385">
    <property type="entry name" value="Archaeal_FAD_synthase"/>
</dbReference>
<evidence type="ECO:0000256" key="2">
    <source>
        <dbReference type="ARBA" id="ARBA00022695"/>
    </source>
</evidence>
<dbReference type="SUPFAM" id="SSF52374">
    <property type="entry name" value="Nucleotidylyl transferase"/>
    <property type="match status" value="1"/>
</dbReference>
<keyword evidence="2" id="KW-0548">Nucleotidyltransferase</keyword>
<dbReference type="PANTHER" id="PTHR43793:SF1">
    <property type="entry name" value="FAD SYNTHASE"/>
    <property type="match status" value="1"/>
</dbReference>
<organism evidence="4">
    <name type="scientific">marine metagenome</name>
    <dbReference type="NCBI Taxonomy" id="408172"/>
    <lineage>
        <taxon>unclassified sequences</taxon>
        <taxon>metagenomes</taxon>
        <taxon>ecological metagenomes</taxon>
    </lineage>
</organism>
<evidence type="ECO:0000256" key="1">
    <source>
        <dbReference type="ARBA" id="ARBA00022679"/>
    </source>
</evidence>
<dbReference type="PANTHER" id="PTHR43793">
    <property type="entry name" value="FAD SYNTHASE"/>
    <property type="match status" value="1"/>
</dbReference>
<dbReference type="GO" id="GO:0016779">
    <property type="term" value="F:nucleotidyltransferase activity"/>
    <property type="evidence" value="ECO:0007669"/>
    <property type="project" value="UniProtKB-KW"/>
</dbReference>
<dbReference type="Gene3D" id="3.40.50.620">
    <property type="entry name" value="HUPs"/>
    <property type="match status" value="1"/>
</dbReference>
<dbReference type="Pfam" id="PF01467">
    <property type="entry name" value="CTP_transf_like"/>
    <property type="match status" value="1"/>
</dbReference>
<protein>
    <recommendedName>
        <fullName evidence="3">Cytidyltransferase-like domain-containing protein</fullName>
    </recommendedName>
</protein>
<reference evidence="4" key="1">
    <citation type="submission" date="2018-05" db="EMBL/GenBank/DDBJ databases">
        <authorList>
            <person name="Lanie J.A."/>
            <person name="Ng W.-L."/>
            <person name="Kazmierczak K.M."/>
            <person name="Andrzejewski T.M."/>
            <person name="Davidsen T.M."/>
            <person name="Wayne K.J."/>
            <person name="Tettelin H."/>
            <person name="Glass J.I."/>
            <person name="Rusch D."/>
            <person name="Podicherti R."/>
            <person name="Tsui H.-C.T."/>
            <person name="Winkler M.E."/>
        </authorList>
    </citation>
    <scope>NUCLEOTIDE SEQUENCE</scope>
</reference>
<dbReference type="AlphaFoldDB" id="A0A382M7K0"/>
<accession>A0A382M7K0</accession>
<dbReference type="NCBIfam" id="TIGR00125">
    <property type="entry name" value="cyt_tran_rel"/>
    <property type="match status" value="1"/>
</dbReference>
<gene>
    <name evidence="4" type="ORF">METZ01_LOCUS297432</name>
</gene>
<sequence length="137" mass="15085">MNDKRVAVSGYFDPIHVGHLEYLKLAKELGDKLVVIVNNNHQCILKKGKPFMDEADRVEIVKALGIVDEVFLSIDQDKSVCASLERIKPNIFANGGDRHTGEVPETVVCKTNNIKIVDGLGGKIRSSSDLTGLKEKK</sequence>
<dbReference type="InterPro" id="IPR004821">
    <property type="entry name" value="Cyt_trans-like"/>
</dbReference>
<name>A0A382M7K0_9ZZZZ</name>
<evidence type="ECO:0000259" key="3">
    <source>
        <dbReference type="Pfam" id="PF01467"/>
    </source>
</evidence>
<feature type="domain" description="Cytidyltransferase-like" evidence="3">
    <location>
        <begin position="9"/>
        <end position="100"/>
    </location>
</feature>
<evidence type="ECO:0000313" key="4">
    <source>
        <dbReference type="EMBL" id="SVC44578.1"/>
    </source>
</evidence>
<dbReference type="InterPro" id="IPR014729">
    <property type="entry name" value="Rossmann-like_a/b/a_fold"/>
</dbReference>
<keyword evidence="1" id="KW-0808">Transferase</keyword>
<dbReference type="EMBL" id="UINC01091648">
    <property type="protein sequence ID" value="SVC44578.1"/>
    <property type="molecule type" value="Genomic_DNA"/>
</dbReference>
<proteinExistence type="predicted"/>